<dbReference type="OrthoDB" id="415950at2759"/>
<comment type="caution">
    <text evidence="3">The sequence shown here is derived from an EMBL/GenBank/DDBJ whole genome shotgun (WGS) entry which is preliminary data.</text>
</comment>
<dbReference type="EMBL" id="JAAPAO010000104">
    <property type="protein sequence ID" value="KAF4672620.1"/>
    <property type="molecule type" value="Genomic_DNA"/>
</dbReference>
<accession>A0A7J6MN15</accession>
<organism evidence="3 4">
    <name type="scientific">Perkinsus chesapeaki</name>
    <name type="common">Clam parasite</name>
    <name type="synonym">Perkinsus andrewsi</name>
    <dbReference type="NCBI Taxonomy" id="330153"/>
    <lineage>
        <taxon>Eukaryota</taxon>
        <taxon>Sar</taxon>
        <taxon>Alveolata</taxon>
        <taxon>Perkinsozoa</taxon>
        <taxon>Perkinsea</taxon>
        <taxon>Perkinsida</taxon>
        <taxon>Perkinsidae</taxon>
        <taxon>Perkinsus</taxon>
    </lineage>
</organism>
<feature type="compositionally biased region" description="Basic residues" evidence="1">
    <location>
        <begin position="629"/>
        <end position="639"/>
    </location>
</feature>
<dbReference type="AlphaFoldDB" id="A0A7J6MN15"/>
<dbReference type="GO" id="GO:0044528">
    <property type="term" value="P:regulation of mitochondrial mRNA stability"/>
    <property type="evidence" value="ECO:0007669"/>
    <property type="project" value="TreeGrafter"/>
</dbReference>
<feature type="compositionally biased region" description="Basic residues" evidence="1">
    <location>
        <begin position="89"/>
        <end position="106"/>
    </location>
</feature>
<dbReference type="InterPro" id="IPR058917">
    <property type="entry name" value="RESC6_dom"/>
</dbReference>
<protein>
    <recommendedName>
        <fullName evidence="2">RNA-editing substrate-binding complex 6 protein domain-containing protein</fullName>
    </recommendedName>
</protein>
<dbReference type="PANTHER" id="PTHR21228">
    <property type="entry name" value="FAST LEU-RICH DOMAIN-CONTAINING"/>
    <property type="match status" value="1"/>
</dbReference>
<feature type="compositionally biased region" description="Basic and acidic residues" evidence="1">
    <location>
        <begin position="10"/>
        <end position="19"/>
    </location>
</feature>
<dbReference type="Pfam" id="PF26188">
    <property type="entry name" value="RESC6"/>
    <property type="match status" value="1"/>
</dbReference>
<dbReference type="PANTHER" id="PTHR21228:SF40">
    <property type="entry name" value="LD45607P"/>
    <property type="match status" value="1"/>
</dbReference>
<keyword evidence="4" id="KW-1185">Reference proteome</keyword>
<name>A0A7J6MN15_PERCH</name>
<sequence length="652" mass="71462">MTQVKLLPSDGHRPRKSDTSDINSNSGNIKLLPAGTSGNRNASKERRKQHSPRNEMESRNLSLPVEGNMRSGRSFYDNAGEPRSTAGGRSKRSSGSKPPSSRKRDRPRSASPRGNAVDDAHSVSLRPAAAAAAGGGGANTVNRGSKRQGVHLHSHHSRRKTSEGSRRSSWYGGDEEGQRGYSESSEEYVRVMGRASNGAATAYPKSILLSIRNGDELLAEVEANLSKMDFTVVTTALAQAVRLGCNGEDPRISALKDRSCELLRRRQQPRRADEIISSLHCILELSSSPAHCGEILSASTAAVSSRLRECTGDDLSNLCRCICKAEYLCPTLLTSITEECMARASELEPADISTIAWGLAKMGFGSDVLFQRLARVIEVTTHLFSGAYLSNLMWAFASVGYRSETMLVAVAQRCEELMGAVLESGEDEDVDRMALHPMEMSTLVWALSRLHAPSAEQFYLMVCEYTTANIELFKASELCTLVTGISRVSWKGQGDRTSPSNDANVVNPGQLPQPCRLMFQKCAEYVSSAPLSPDDTTRKKSSTAAVSFSDKQVRIFVTALAKVGLSHTRLFDCAQQRSDRRMARPEQQVRKKVSLLTAATPQRVSLVRSVDEDKPSKALPVARYPVEGRHRRSTSRGRMRASMPIDEEEEEY</sequence>
<dbReference type="InterPro" id="IPR050870">
    <property type="entry name" value="FAST_kinase"/>
</dbReference>
<dbReference type="GO" id="GO:0005759">
    <property type="term" value="C:mitochondrial matrix"/>
    <property type="evidence" value="ECO:0007669"/>
    <property type="project" value="TreeGrafter"/>
</dbReference>
<evidence type="ECO:0000256" key="1">
    <source>
        <dbReference type="SAM" id="MobiDB-lite"/>
    </source>
</evidence>
<dbReference type="GO" id="GO:0003723">
    <property type="term" value="F:RNA binding"/>
    <property type="evidence" value="ECO:0007669"/>
    <property type="project" value="TreeGrafter"/>
</dbReference>
<evidence type="ECO:0000313" key="4">
    <source>
        <dbReference type="Proteomes" id="UP000591131"/>
    </source>
</evidence>
<reference evidence="3 4" key="1">
    <citation type="submission" date="2020-04" db="EMBL/GenBank/DDBJ databases">
        <title>Perkinsus chesapeaki whole genome sequence.</title>
        <authorList>
            <person name="Bogema D.R."/>
        </authorList>
    </citation>
    <scope>NUCLEOTIDE SEQUENCE [LARGE SCALE GENOMIC DNA]</scope>
    <source>
        <strain evidence="3">ATCC PRA-425</strain>
    </source>
</reference>
<dbReference type="GO" id="GO:0035770">
    <property type="term" value="C:ribonucleoprotein granule"/>
    <property type="evidence" value="ECO:0007669"/>
    <property type="project" value="TreeGrafter"/>
</dbReference>
<evidence type="ECO:0000259" key="2">
    <source>
        <dbReference type="Pfam" id="PF26188"/>
    </source>
</evidence>
<evidence type="ECO:0000313" key="3">
    <source>
        <dbReference type="EMBL" id="KAF4672620.1"/>
    </source>
</evidence>
<feature type="region of interest" description="Disordered" evidence="1">
    <location>
        <begin position="1"/>
        <end position="183"/>
    </location>
</feature>
<feature type="region of interest" description="Disordered" evidence="1">
    <location>
        <begin position="612"/>
        <end position="652"/>
    </location>
</feature>
<dbReference type="GO" id="GO:0000963">
    <property type="term" value="P:mitochondrial RNA processing"/>
    <property type="evidence" value="ECO:0007669"/>
    <property type="project" value="TreeGrafter"/>
</dbReference>
<feature type="compositionally biased region" description="Basic residues" evidence="1">
    <location>
        <begin position="144"/>
        <end position="159"/>
    </location>
</feature>
<feature type="domain" description="RNA-editing substrate-binding complex 6 protein" evidence="2">
    <location>
        <begin position="330"/>
        <end position="418"/>
    </location>
</feature>
<proteinExistence type="predicted"/>
<gene>
    <name evidence="3" type="ORF">FOL47_000308</name>
</gene>
<dbReference type="Proteomes" id="UP000591131">
    <property type="component" value="Unassembled WGS sequence"/>
</dbReference>